<evidence type="ECO:0000256" key="4">
    <source>
        <dbReference type="ARBA" id="ARBA00022679"/>
    </source>
</evidence>
<comment type="caution">
    <text evidence="11">The sequence shown here is derived from an EMBL/GenBank/DDBJ whole genome shotgun (WGS) entry which is preliminary data.</text>
</comment>
<dbReference type="PANTHER" id="PTHR33908:SF3">
    <property type="entry name" value="UNDECAPRENYL PHOSPHATE-ALPHA-4-AMINO-4-DEOXY-L-ARABINOSE ARABINOSYL TRANSFERASE"/>
    <property type="match status" value="1"/>
</dbReference>
<feature type="transmembrane region" description="Helical" evidence="8">
    <location>
        <begin position="228"/>
        <end position="246"/>
    </location>
</feature>
<feature type="transmembrane region" description="Helical" evidence="8">
    <location>
        <begin position="414"/>
        <end position="433"/>
    </location>
</feature>
<dbReference type="STRING" id="400772.RR49_01347"/>
<evidence type="ECO:0000313" key="11">
    <source>
        <dbReference type="EMBL" id="KJL36795.1"/>
    </source>
</evidence>
<feature type="transmembrane region" description="Helical" evidence="8">
    <location>
        <begin position="353"/>
        <end position="375"/>
    </location>
</feature>
<dbReference type="GO" id="GO:0005886">
    <property type="term" value="C:plasma membrane"/>
    <property type="evidence" value="ECO:0007669"/>
    <property type="project" value="UniProtKB-SubCell"/>
</dbReference>
<evidence type="ECO:0000259" key="9">
    <source>
        <dbReference type="Pfam" id="PF13231"/>
    </source>
</evidence>
<dbReference type="RefSeq" id="WP_048809125.1">
    <property type="nucleotide sequence ID" value="NZ_JYIY01000071.1"/>
</dbReference>
<proteinExistence type="predicted"/>
<keyword evidence="6 8" id="KW-1133">Transmembrane helix</keyword>
<dbReference type="EMBL" id="JYIY01000071">
    <property type="protein sequence ID" value="KJL36795.1"/>
    <property type="molecule type" value="Genomic_DNA"/>
</dbReference>
<organism evidence="11 12">
    <name type="scientific">Microbacterium ginsengisoli</name>
    <dbReference type="NCBI Taxonomy" id="400772"/>
    <lineage>
        <taxon>Bacteria</taxon>
        <taxon>Bacillati</taxon>
        <taxon>Actinomycetota</taxon>
        <taxon>Actinomycetes</taxon>
        <taxon>Micrococcales</taxon>
        <taxon>Microbacteriaceae</taxon>
        <taxon>Microbacterium</taxon>
    </lineage>
</organism>
<evidence type="ECO:0000256" key="2">
    <source>
        <dbReference type="ARBA" id="ARBA00022475"/>
    </source>
</evidence>
<feature type="transmembrane region" description="Helical" evidence="8">
    <location>
        <begin position="381"/>
        <end position="402"/>
    </location>
</feature>
<keyword evidence="3" id="KW-0328">Glycosyltransferase</keyword>
<dbReference type="GO" id="GO:0009103">
    <property type="term" value="P:lipopolysaccharide biosynthetic process"/>
    <property type="evidence" value="ECO:0007669"/>
    <property type="project" value="UniProtKB-ARBA"/>
</dbReference>
<feature type="transmembrane region" description="Helical" evidence="8">
    <location>
        <begin position="130"/>
        <end position="150"/>
    </location>
</feature>
<evidence type="ECO:0000256" key="3">
    <source>
        <dbReference type="ARBA" id="ARBA00022676"/>
    </source>
</evidence>
<evidence type="ECO:0000256" key="5">
    <source>
        <dbReference type="ARBA" id="ARBA00022692"/>
    </source>
</evidence>
<keyword evidence="12" id="KW-1185">Reference proteome</keyword>
<dbReference type="PANTHER" id="PTHR33908">
    <property type="entry name" value="MANNOSYLTRANSFERASE YKCB-RELATED"/>
    <property type="match status" value="1"/>
</dbReference>
<name>A0A0F0LWX2_9MICO</name>
<evidence type="ECO:0000256" key="8">
    <source>
        <dbReference type="SAM" id="Phobius"/>
    </source>
</evidence>
<keyword evidence="2" id="KW-1003">Cell membrane</keyword>
<feature type="domain" description="Glycosyltransferase RgtA/B/C/D-like" evidence="9">
    <location>
        <begin position="91"/>
        <end position="234"/>
    </location>
</feature>
<dbReference type="InterPro" id="IPR038731">
    <property type="entry name" value="RgtA/B/C-like"/>
</dbReference>
<reference evidence="11 12" key="1">
    <citation type="submission" date="2015-02" db="EMBL/GenBank/DDBJ databases">
        <title>Draft genome sequences of ten Microbacterium spp. with emphasis on heavy metal contaminated environments.</title>
        <authorList>
            <person name="Corretto E."/>
        </authorList>
    </citation>
    <scope>NUCLEOTIDE SEQUENCE [LARGE SCALE GENOMIC DNA]</scope>
    <source>
        <strain evidence="11 12">DSM 18659</strain>
    </source>
</reference>
<feature type="transmembrane region" description="Helical" evidence="8">
    <location>
        <begin position="199"/>
        <end position="216"/>
    </location>
</feature>
<dbReference type="InterPro" id="IPR056785">
    <property type="entry name" value="YkcA/B-like_C"/>
</dbReference>
<accession>A0A0F0LWX2</accession>
<dbReference type="Proteomes" id="UP000033451">
    <property type="component" value="Unassembled WGS sequence"/>
</dbReference>
<protein>
    <submittedName>
        <fullName evidence="11">Uncharacterized protein</fullName>
    </submittedName>
</protein>
<dbReference type="InterPro" id="IPR050297">
    <property type="entry name" value="LipidA_mod_glycosyltrf_83"/>
</dbReference>
<feature type="transmembrane region" description="Helical" evidence="8">
    <location>
        <begin position="322"/>
        <end position="341"/>
    </location>
</feature>
<evidence type="ECO:0000259" key="10">
    <source>
        <dbReference type="Pfam" id="PF24878"/>
    </source>
</evidence>
<dbReference type="OrthoDB" id="5241882at2"/>
<evidence type="ECO:0000313" key="12">
    <source>
        <dbReference type="Proteomes" id="UP000033451"/>
    </source>
</evidence>
<evidence type="ECO:0000256" key="1">
    <source>
        <dbReference type="ARBA" id="ARBA00004651"/>
    </source>
</evidence>
<dbReference type="GO" id="GO:0016763">
    <property type="term" value="F:pentosyltransferase activity"/>
    <property type="evidence" value="ECO:0007669"/>
    <property type="project" value="TreeGrafter"/>
</dbReference>
<evidence type="ECO:0000256" key="6">
    <source>
        <dbReference type="ARBA" id="ARBA00022989"/>
    </source>
</evidence>
<feature type="transmembrane region" description="Helical" evidence="8">
    <location>
        <begin position="103"/>
        <end position="124"/>
    </location>
</feature>
<evidence type="ECO:0000256" key="7">
    <source>
        <dbReference type="ARBA" id="ARBA00023136"/>
    </source>
</evidence>
<comment type="subcellular location">
    <subcellularLocation>
        <location evidence="1">Cell membrane</location>
        <topology evidence="1">Multi-pass membrane protein</topology>
    </subcellularLocation>
</comment>
<sequence>MRAVAPPDRVPRVRLRRLLSEPWPVWTAVLVMTAASVVLMVWNLGRGDNFAFYESAAKSMSESWRAFVFGAFDPGATVTLDKLSGFLVPQAASAALFGFSTSALALPQVVEGVVTIWCCALVGLRWGGRPAALVAAGAAASMPIFVSMFGHPMEDGLVTMALAVALVWWQRAVLTGSWWALAWSGIAVGVGFQAKMMQAWFVLPGLVIALLVLGGMSRVRRLARAGTFAAVAVAASVGWMAIVQVVPSGVRPFVDGSTNDNLFAMVFGYNGIDRVFPGLVPGAVGPGEQSGGATAAISSMLGSTGGFALHPKLFAPENLTQIGWLYPAAAAGIVLAFARWWPRRDHRSAAERAAFATTVAVTLWLAVAAAVLTASVMPHTAYLAALGVQLALLAAIAFSRAWTLQRSGRRRDRLVLPALLAGQTVWAVALASWGAMPAVLAVPMGAVSICGAAVVLTREVRSGTRLSPRAASTAVAVVAGLALLAGPALWSVQALDASRDGSGIDAYLGWRPPAAVAGVASPRPARTADVYGFPVAAAPDTSVVDPGATESFHVSTPNLWGGPPTASTPVDDLLRVIAADASGAPAPAAGTGAPIVTDSWAISADIIDTTGQAVLTDGGYSGAVPVFTTAQLKDLVDNGSVRWFVVKAGAGAKDPVAQFVAQQRCTVVRTWGTDASVSAGALGLLADTRSSVAKNLSPVLNGLTAEADAASAASSASATSRPDRSFTLWQCRP</sequence>
<feature type="domain" description="Putative mannosyltransferase YkcA/B-like C-terminal" evidence="10">
    <location>
        <begin position="596"/>
        <end position="662"/>
    </location>
</feature>
<keyword evidence="5 8" id="KW-0812">Transmembrane</keyword>
<keyword evidence="4" id="KW-0808">Transferase</keyword>
<dbReference type="GO" id="GO:0010041">
    <property type="term" value="P:response to iron(III) ion"/>
    <property type="evidence" value="ECO:0007669"/>
    <property type="project" value="TreeGrafter"/>
</dbReference>
<dbReference type="AlphaFoldDB" id="A0A0F0LWX2"/>
<keyword evidence="7 8" id="KW-0472">Membrane</keyword>
<feature type="transmembrane region" description="Helical" evidence="8">
    <location>
        <begin position="439"/>
        <end position="458"/>
    </location>
</feature>
<feature type="transmembrane region" description="Helical" evidence="8">
    <location>
        <begin position="470"/>
        <end position="490"/>
    </location>
</feature>
<dbReference type="Pfam" id="PF13231">
    <property type="entry name" value="PMT_2"/>
    <property type="match status" value="1"/>
</dbReference>
<dbReference type="Pfam" id="PF24878">
    <property type="entry name" value="YkcB_C"/>
    <property type="match status" value="1"/>
</dbReference>
<feature type="transmembrane region" description="Helical" evidence="8">
    <location>
        <begin position="23"/>
        <end position="42"/>
    </location>
</feature>
<gene>
    <name evidence="11" type="ORF">RR49_01347</name>
</gene>
<dbReference type="PATRIC" id="fig|400772.4.peg.1370"/>